<dbReference type="VEuPathDB" id="FungiDB:TRICI_005615"/>
<comment type="caution">
    <text evidence="2">The sequence shown here is derived from an EMBL/GenBank/DDBJ whole genome shotgun (WGS) entry which is preliminary data.</text>
</comment>
<accession>A0A642URG5</accession>
<gene>
    <name evidence="2" type="ORF">TRICI_005615</name>
</gene>
<evidence type="ECO:0000256" key="1">
    <source>
        <dbReference type="SAM" id="Phobius"/>
    </source>
</evidence>
<keyword evidence="1" id="KW-1133">Transmembrane helix</keyword>
<organism evidence="2 3">
    <name type="scientific">Trichomonascus ciferrii</name>
    <dbReference type="NCBI Taxonomy" id="44093"/>
    <lineage>
        <taxon>Eukaryota</taxon>
        <taxon>Fungi</taxon>
        <taxon>Dikarya</taxon>
        <taxon>Ascomycota</taxon>
        <taxon>Saccharomycotina</taxon>
        <taxon>Dipodascomycetes</taxon>
        <taxon>Dipodascales</taxon>
        <taxon>Trichomonascaceae</taxon>
        <taxon>Trichomonascus</taxon>
        <taxon>Trichomonascus ciferrii complex</taxon>
    </lineage>
</organism>
<feature type="transmembrane region" description="Helical" evidence="1">
    <location>
        <begin position="386"/>
        <end position="409"/>
    </location>
</feature>
<dbReference type="Proteomes" id="UP000761534">
    <property type="component" value="Unassembled WGS sequence"/>
</dbReference>
<dbReference type="AlphaFoldDB" id="A0A642URG5"/>
<protein>
    <submittedName>
        <fullName evidence="2">Uncharacterized protein</fullName>
    </submittedName>
</protein>
<keyword evidence="1" id="KW-0472">Membrane</keyword>
<sequence length="485" mass="54756">MNDSEHVFHFQGRLYTQDTVTVTVLTNIAGIILGMTLPMLWRTVLGPMNATLLTKLLLLSAPDTFLSVITSEIKYAWYRWKNRKILASLGKPGPRYSTDVGLDKWAVLLLLVPMGLLMTLMNLLPTVLTVTSGANKPTDMTCTYDRVIHERGSNDVWFESDSCYESRIKRPLEQIFPLEFMQTEQNRDTAFAPDIAISGKLPQTYDYDLRLRFDGQNEIVAQYVNSSLFMYTSPHAQRDNVVFMATPGLVKDEVNASHWPFSDKRTQKMFRNIRLEYDRFDGKEVEVQGQPHIRDAEMPDPAFMQFGTYAAIVAPMGTNATNATTLTIRINFVNTTYPTDKIGLQNATLVNNDYQFDAVRDLIRENEFQIDEKNIYAEQVVTPYDITYLVISIVIGGVVVLVGLTKMALSLFVRQVRSYDPTFLAVSNMLHSEGLTCPSSVISAHPSLYYAEGYVNATGKNHIGIIPSSLAEKGIDHSKYDILYK</sequence>
<dbReference type="EMBL" id="SWFS01000435">
    <property type="protein sequence ID" value="KAA8904010.1"/>
    <property type="molecule type" value="Genomic_DNA"/>
</dbReference>
<name>A0A642URG5_9ASCO</name>
<evidence type="ECO:0000313" key="3">
    <source>
        <dbReference type="Proteomes" id="UP000761534"/>
    </source>
</evidence>
<evidence type="ECO:0000313" key="2">
    <source>
        <dbReference type="EMBL" id="KAA8904010.1"/>
    </source>
</evidence>
<proteinExistence type="predicted"/>
<feature type="transmembrane region" description="Helical" evidence="1">
    <location>
        <begin position="20"/>
        <end position="41"/>
    </location>
</feature>
<feature type="transmembrane region" description="Helical" evidence="1">
    <location>
        <begin position="105"/>
        <end position="124"/>
    </location>
</feature>
<reference evidence="2" key="1">
    <citation type="journal article" date="2019" name="G3 (Bethesda)">
        <title>Genome Assemblies of Two Rare Opportunistic Yeast Pathogens: Diutina rugosa (syn. Candida rugosa) and Trichomonascus ciferrii (syn. Candida ciferrii).</title>
        <authorList>
            <person name="Mixao V."/>
            <person name="Saus E."/>
            <person name="Hansen A.P."/>
            <person name="Lass-Florl C."/>
            <person name="Gabaldon T."/>
        </authorList>
    </citation>
    <scope>NUCLEOTIDE SEQUENCE</scope>
    <source>
        <strain evidence="2">CBS 4856</strain>
    </source>
</reference>
<keyword evidence="1" id="KW-0812">Transmembrane</keyword>
<keyword evidence="3" id="KW-1185">Reference proteome</keyword>